<dbReference type="Proteomes" id="UP000712281">
    <property type="component" value="Unassembled WGS sequence"/>
</dbReference>
<name>A0A3N6PUA4_BRACR</name>
<gene>
    <name evidence="2" type="ORF">F2Q68_00009795</name>
</gene>
<evidence type="ECO:0000313" key="2">
    <source>
        <dbReference type="EMBL" id="KAF2598702.1"/>
    </source>
</evidence>
<organism evidence="2 3">
    <name type="scientific">Brassica cretica</name>
    <name type="common">Mustard</name>
    <dbReference type="NCBI Taxonomy" id="69181"/>
    <lineage>
        <taxon>Eukaryota</taxon>
        <taxon>Viridiplantae</taxon>
        <taxon>Streptophyta</taxon>
        <taxon>Embryophyta</taxon>
        <taxon>Tracheophyta</taxon>
        <taxon>Spermatophyta</taxon>
        <taxon>Magnoliopsida</taxon>
        <taxon>eudicotyledons</taxon>
        <taxon>Gunneridae</taxon>
        <taxon>Pentapetalae</taxon>
        <taxon>rosids</taxon>
        <taxon>malvids</taxon>
        <taxon>Brassicales</taxon>
        <taxon>Brassicaceae</taxon>
        <taxon>Brassiceae</taxon>
        <taxon>Brassica</taxon>
    </lineage>
</organism>
<dbReference type="AlphaFoldDB" id="A0A3N6PUA4"/>
<comment type="caution">
    <text evidence="2">The sequence shown here is derived from an EMBL/GenBank/DDBJ whole genome shotgun (WGS) entry which is preliminary data.</text>
</comment>
<feature type="compositionally biased region" description="Basic and acidic residues" evidence="1">
    <location>
        <begin position="67"/>
        <end position="76"/>
    </location>
</feature>
<dbReference type="EMBL" id="QGKW02000717">
    <property type="protein sequence ID" value="KAF2598702.1"/>
    <property type="molecule type" value="Genomic_DNA"/>
</dbReference>
<feature type="compositionally biased region" description="Acidic residues" evidence="1">
    <location>
        <begin position="1"/>
        <end position="47"/>
    </location>
</feature>
<evidence type="ECO:0000313" key="3">
    <source>
        <dbReference type="Proteomes" id="UP000712281"/>
    </source>
</evidence>
<protein>
    <submittedName>
        <fullName evidence="2">Uncharacterized protein</fullName>
    </submittedName>
</protein>
<reference evidence="2" key="1">
    <citation type="submission" date="2019-12" db="EMBL/GenBank/DDBJ databases">
        <title>Genome sequencing and annotation of Brassica cretica.</title>
        <authorList>
            <person name="Studholme D.J."/>
            <person name="Sarris P.F."/>
        </authorList>
    </citation>
    <scope>NUCLEOTIDE SEQUENCE</scope>
    <source>
        <strain evidence="2">PFS-001/15</strain>
        <tissue evidence="2">Leaf</tissue>
    </source>
</reference>
<feature type="region of interest" description="Disordered" evidence="1">
    <location>
        <begin position="1"/>
        <end position="77"/>
    </location>
</feature>
<accession>A0A3N6PUA4</accession>
<evidence type="ECO:0000256" key="1">
    <source>
        <dbReference type="SAM" id="MobiDB-lite"/>
    </source>
</evidence>
<sequence>MSLAAQDDEVEDVTPEDDEIEDLTPEDDEVEDVTPEDGDAVEEYEADQAEKAMSEDDKEGAACLKGQEQKEDEKEAANMVEDEVLNEKGTKEEALNVEEDGVSNGHVVGDDVMQHHVNAIIGDDFWQVVKHDKLQEGDFELESSLEHRSKTPMESTASCNVVWILSHEEFAERHPHPPSLVYVRIDRQSNTPADRQHETAID</sequence>
<proteinExistence type="predicted"/>